<accession>A0AAE1TX86</accession>
<sequence>MDVGWWTKRVSDAGLTELMDGRVDMSTRPAISNTPGTPQYVRVANQPLHALFFHPLPSPTLPDHPRHPQPHQLMPLGLWNEPFTHYPQQRARERECHSRLSLSEPPALSASLPGSGCSHHLPVTHRLSRNLAHLPRHKNC</sequence>
<proteinExistence type="predicted"/>
<protein>
    <submittedName>
        <fullName evidence="1">Uncharacterized protein</fullName>
    </submittedName>
</protein>
<dbReference type="AlphaFoldDB" id="A0AAE1TX86"/>
<name>A0AAE1TX86_9EUCA</name>
<gene>
    <name evidence="1" type="ORF">Pmani_025864</name>
</gene>
<evidence type="ECO:0000313" key="2">
    <source>
        <dbReference type="Proteomes" id="UP001292094"/>
    </source>
</evidence>
<dbReference type="Proteomes" id="UP001292094">
    <property type="component" value="Unassembled WGS sequence"/>
</dbReference>
<keyword evidence="2" id="KW-1185">Reference proteome</keyword>
<reference evidence="1" key="1">
    <citation type="submission" date="2023-11" db="EMBL/GenBank/DDBJ databases">
        <title>Genome assemblies of two species of porcelain crab, Petrolisthes cinctipes and Petrolisthes manimaculis (Anomura: Porcellanidae).</title>
        <authorList>
            <person name="Angst P."/>
        </authorList>
    </citation>
    <scope>NUCLEOTIDE SEQUENCE</scope>
    <source>
        <strain evidence="1">PB745_02</strain>
        <tissue evidence="1">Gill</tissue>
    </source>
</reference>
<organism evidence="1 2">
    <name type="scientific">Petrolisthes manimaculis</name>
    <dbReference type="NCBI Taxonomy" id="1843537"/>
    <lineage>
        <taxon>Eukaryota</taxon>
        <taxon>Metazoa</taxon>
        <taxon>Ecdysozoa</taxon>
        <taxon>Arthropoda</taxon>
        <taxon>Crustacea</taxon>
        <taxon>Multicrustacea</taxon>
        <taxon>Malacostraca</taxon>
        <taxon>Eumalacostraca</taxon>
        <taxon>Eucarida</taxon>
        <taxon>Decapoda</taxon>
        <taxon>Pleocyemata</taxon>
        <taxon>Anomura</taxon>
        <taxon>Galatheoidea</taxon>
        <taxon>Porcellanidae</taxon>
        <taxon>Petrolisthes</taxon>
    </lineage>
</organism>
<comment type="caution">
    <text evidence="1">The sequence shown here is derived from an EMBL/GenBank/DDBJ whole genome shotgun (WGS) entry which is preliminary data.</text>
</comment>
<evidence type="ECO:0000313" key="1">
    <source>
        <dbReference type="EMBL" id="KAK4302028.1"/>
    </source>
</evidence>
<dbReference type="EMBL" id="JAWZYT010002792">
    <property type="protein sequence ID" value="KAK4302028.1"/>
    <property type="molecule type" value="Genomic_DNA"/>
</dbReference>